<dbReference type="EMBL" id="CAJHJF010006709">
    <property type="protein sequence ID" value="CAD6958523.1"/>
    <property type="molecule type" value="Genomic_DNA"/>
</dbReference>
<dbReference type="AlphaFoldDB" id="A0A9N8QBG9"/>
<reference evidence="1 2" key="1">
    <citation type="submission" date="2020-10" db="EMBL/GenBank/DDBJ databases">
        <authorList>
            <person name="Sedaghatjoo S."/>
        </authorList>
    </citation>
    <scope>NUCLEOTIDE SEQUENCE [LARGE SCALE GENOMIC DNA]</scope>
    <source>
        <strain evidence="1 2">LLFL</strain>
    </source>
</reference>
<organism evidence="1 2">
    <name type="scientific">Tilletia laevis</name>
    <dbReference type="NCBI Taxonomy" id="157183"/>
    <lineage>
        <taxon>Eukaryota</taxon>
        <taxon>Fungi</taxon>
        <taxon>Dikarya</taxon>
        <taxon>Basidiomycota</taxon>
        <taxon>Ustilaginomycotina</taxon>
        <taxon>Exobasidiomycetes</taxon>
        <taxon>Tilletiales</taxon>
        <taxon>Tilletiaceae</taxon>
        <taxon>Tilletia</taxon>
    </lineage>
</organism>
<comment type="caution">
    <text evidence="1">The sequence shown here is derived from an EMBL/GenBank/DDBJ whole genome shotgun (WGS) entry which is preliminary data.</text>
</comment>
<protein>
    <submittedName>
        <fullName evidence="1">Uncharacterized protein</fullName>
    </submittedName>
</protein>
<keyword evidence="2" id="KW-1185">Reference proteome</keyword>
<accession>A0A9N8QBG9</accession>
<feature type="non-terminal residue" evidence="1">
    <location>
        <position position="234"/>
    </location>
</feature>
<dbReference type="Proteomes" id="UP000836404">
    <property type="component" value="Unassembled WGS sequence"/>
</dbReference>
<evidence type="ECO:0000313" key="1">
    <source>
        <dbReference type="EMBL" id="CAD6958523.1"/>
    </source>
</evidence>
<sequence length="234" mass="26163">MEDSIAPSEDIKLQDVFDSKGLWATAAFASIGLTVAPPTNSAHAGHISAGAGPILFFHSSHGHRVRVHLMRIEVSLSRQPFFCVSAQEEIRFAEELEPACRNLPWRASKLNERNAGPKEPMLRVFSGLKAMVHLAILIGNSDDATGATLIKRHLPFRPPERQWRAQSWSIKVEQQPSRNYTGLAKRLSFASYAPFSTGHKCLSFHNQHEADAALLSASRYLEEHRQEKNVDKLF</sequence>
<evidence type="ECO:0000313" key="2">
    <source>
        <dbReference type="Proteomes" id="UP000836404"/>
    </source>
</evidence>
<name>A0A9N8QBG9_9BASI</name>
<gene>
    <name evidence="1" type="ORF">JKILLFL_G7624</name>
</gene>
<proteinExistence type="predicted"/>